<dbReference type="PANTHER" id="PTHR22996">
    <property type="entry name" value="MAHOGUNIN"/>
    <property type="match status" value="1"/>
</dbReference>
<feature type="region of interest" description="Disordered" evidence="8">
    <location>
        <begin position="282"/>
        <end position="343"/>
    </location>
</feature>
<proteinExistence type="predicted"/>
<dbReference type="GO" id="GO:0005737">
    <property type="term" value="C:cytoplasm"/>
    <property type="evidence" value="ECO:0007669"/>
    <property type="project" value="UniProtKB-SubCell"/>
</dbReference>
<keyword evidence="5 7" id="KW-0833">Ubl conjugation pathway</keyword>
<evidence type="ECO:0000256" key="1">
    <source>
        <dbReference type="ARBA" id="ARBA00000900"/>
    </source>
</evidence>
<organism evidence="10 11">
    <name type="scientific">Sinocyclocheilus grahami</name>
    <name type="common">Dianchi golden-line fish</name>
    <name type="synonym">Barbus grahami</name>
    <dbReference type="NCBI Taxonomy" id="75366"/>
    <lineage>
        <taxon>Eukaryota</taxon>
        <taxon>Metazoa</taxon>
        <taxon>Chordata</taxon>
        <taxon>Craniata</taxon>
        <taxon>Vertebrata</taxon>
        <taxon>Euteleostomi</taxon>
        <taxon>Actinopterygii</taxon>
        <taxon>Neopterygii</taxon>
        <taxon>Teleostei</taxon>
        <taxon>Ostariophysi</taxon>
        <taxon>Cypriniformes</taxon>
        <taxon>Cyprinidae</taxon>
        <taxon>Cyprininae</taxon>
        <taxon>Sinocyclocheilus</taxon>
    </lineage>
</organism>
<dbReference type="GO" id="GO:0008270">
    <property type="term" value="F:zinc ion binding"/>
    <property type="evidence" value="ECO:0007669"/>
    <property type="project" value="UniProtKB-KW"/>
</dbReference>
<dbReference type="Pfam" id="PF26192">
    <property type="entry name" value="RNF157-like_N"/>
    <property type="match status" value="1"/>
</dbReference>
<name>A0A672LCW8_SINGR</name>
<keyword evidence="4 7" id="KW-0863">Zinc-finger</keyword>
<comment type="catalytic activity">
    <reaction evidence="1 7">
        <text>S-ubiquitinyl-[E2 ubiquitin-conjugating enzyme]-L-cysteine + [acceptor protein]-L-lysine = [E2 ubiquitin-conjugating enzyme]-L-cysteine + N(6)-ubiquitinyl-[acceptor protein]-L-lysine.</text>
        <dbReference type="EC" id="2.3.2.27"/>
    </reaction>
</comment>
<dbReference type="PANTHER" id="PTHR22996:SF1">
    <property type="entry name" value="E3 UBIQUITIN LIGASE RNF157"/>
    <property type="match status" value="1"/>
</dbReference>
<reference evidence="10" key="1">
    <citation type="submission" date="2025-08" db="UniProtKB">
        <authorList>
            <consortium name="Ensembl"/>
        </authorList>
    </citation>
    <scope>IDENTIFICATION</scope>
</reference>
<dbReference type="GO" id="GO:0016567">
    <property type="term" value="P:protein ubiquitination"/>
    <property type="evidence" value="ECO:0007669"/>
    <property type="project" value="UniProtKB-UniRule"/>
</dbReference>
<dbReference type="InterPro" id="IPR045194">
    <property type="entry name" value="MGRN1/RNF157-like"/>
</dbReference>
<evidence type="ECO:0000256" key="4">
    <source>
        <dbReference type="ARBA" id="ARBA00022771"/>
    </source>
</evidence>
<reference evidence="10" key="2">
    <citation type="submission" date="2025-09" db="UniProtKB">
        <authorList>
            <consortium name="Ensembl"/>
        </authorList>
    </citation>
    <scope>IDENTIFICATION</scope>
</reference>
<dbReference type="InterPro" id="IPR058981">
    <property type="entry name" value="MGRN1/RNF157-like_N"/>
</dbReference>
<dbReference type="Proteomes" id="UP000472262">
    <property type="component" value="Unassembled WGS sequence"/>
</dbReference>
<keyword evidence="3 7" id="KW-0479">Metal-binding</keyword>
<feature type="domain" description="MGRN1/RNF157-like N-terminal" evidence="9">
    <location>
        <begin position="88"/>
        <end position="201"/>
    </location>
</feature>
<feature type="compositionally biased region" description="Polar residues" evidence="8">
    <location>
        <begin position="245"/>
        <end position="258"/>
    </location>
</feature>
<comment type="subcellular location">
    <subcellularLocation>
        <location evidence="7">Cytoplasm</location>
    </subcellularLocation>
</comment>
<accession>A0A672LCW8</accession>
<evidence type="ECO:0000256" key="7">
    <source>
        <dbReference type="RuleBase" id="RU369081"/>
    </source>
</evidence>
<evidence type="ECO:0000256" key="8">
    <source>
        <dbReference type="SAM" id="MobiDB-lite"/>
    </source>
</evidence>
<evidence type="ECO:0000256" key="3">
    <source>
        <dbReference type="ARBA" id="ARBA00022723"/>
    </source>
</evidence>
<evidence type="ECO:0000256" key="5">
    <source>
        <dbReference type="ARBA" id="ARBA00022786"/>
    </source>
</evidence>
<dbReference type="GO" id="GO:0061630">
    <property type="term" value="F:ubiquitin protein ligase activity"/>
    <property type="evidence" value="ECO:0007669"/>
    <property type="project" value="UniProtKB-UniRule"/>
</dbReference>
<protein>
    <recommendedName>
        <fullName evidence="7">E3 ubiquitin-protein ligase</fullName>
        <ecNumber evidence="7">2.3.2.27</ecNumber>
    </recommendedName>
    <alternativeName>
        <fullName evidence="7">RING-type E3 ubiquitin transferase</fullName>
    </alternativeName>
</protein>
<keyword evidence="7" id="KW-0963">Cytoplasm</keyword>
<evidence type="ECO:0000256" key="2">
    <source>
        <dbReference type="ARBA" id="ARBA00022679"/>
    </source>
</evidence>
<feature type="region of interest" description="Disordered" evidence="8">
    <location>
        <begin position="245"/>
        <end position="268"/>
    </location>
</feature>
<sequence length="343" mass="38005">MGALTSRQNAGVEEVDIASNSVYRYPPKSGSYFANHFIMGGEKFDSTHPEGFLFGENTDLNFLGNRPVVFPYNAPPPQEPVKTLRSLINIRKDTLRLVRCSEDMKLPGQEVGKSHSCYNIEFTFDADTQVAITIYYQAIEEFHNGVYLPQDSSLQSETVHFKRGVCQQFCLPSHYINLSEWADEELLFDMDKDIYPMVVQAVVDEGDGEFNVIEYIIIYITLGTLPSFRALLQIRAMRKKPSPLTPTGFNPVITSQTSDSEEHSASEHIPPGYEAVSLLEALNGPLNPSPSAPPLQGLTRGHVSGSVPTYGSDSHHTPARSLSPLEHSVNSSQNVKHKKSGSK</sequence>
<dbReference type="AlphaFoldDB" id="A0A672LCW8"/>
<evidence type="ECO:0000313" key="10">
    <source>
        <dbReference type="Ensembl" id="ENSSGRP00000022305.1"/>
    </source>
</evidence>
<keyword evidence="2 7" id="KW-0808">Transferase</keyword>
<comment type="function">
    <text evidence="7">E3 ubiquitin ligase.</text>
</comment>
<evidence type="ECO:0000313" key="11">
    <source>
        <dbReference type="Proteomes" id="UP000472262"/>
    </source>
</evidence>
<dbReference type="Ensembl" id="ENSSGRT00000024059.1">
    <property type="protein sequence ID" value="ENSSGRP00000022305.1"/>
    <property type="gene ID" value="ENSSGRG00000013233.1"/>
</dbReference>
<keyword evidence="11" id="KW-1185">Reference proteome</keyword>
<keyword evidence="6 7" id="KW-0862">Zinc</keyword>
<evidence type="ECO:0000256" key="6">
    <source>
        <dbReference type="ARBA" id="ARBA00022833"/>
    </source>
</evidence>
<evidence type="ECO:0000259" key="9">
    <source>
        <dbReference type="Pfam" id="PF26192"/>
    </source>
</evidence>
<dbReference type="EC" id="2.3.2.27" evidence="7"/>